<comment type="cofactor">
    <cofactor evidence="1">
        <name>Mg(2+)</name>
        <dbReference type="ChEBI" id="CHEBI:18420"/>
    </cofactor>
</comment>
<dbReference type="InterPro" id="IPR050582">
    <property type="entry name" value="HAD-like_SerB"/>
</dbReference>
<organism evidence="14 15">
    <name type="scientific">Nocardiopsis composta</name>
    <dbReference type="NCBI Taxonomy" id="157465"/>
    <lineage>
        <taxon>Bacteria</taxon>
        <taxon>Bacillati</taxon>
        <taxon>Actinomycetota</taxon>
        <taxon>Actinomycetes</taxon>
        <taxon>Streptosporangiales</taxon>
        <taxon>Nocardiopsidaceae</taxon>
        <taxon>Nocardiopsis</taxon>
    </lineage>
</organism>
<dbReference type="Gene3D" id="3.40.50.1000">
    <property type="entry name" value="HAD superfamily/HAD-like"/>
    <property type="match status" value="2"/>
</dbReference>
<keyword evidence="9" id="KW-0718">Serine biosynthesis</keyword>
<dbReference type="RefSeq" id="WP_184398384.1">
    <property type="nucleotide sequence ID" value="NZ_BAAAJD010000026.1"/>
</dbReference>
<evidence type="ECO:0000256" key="13">
    <source>
        <dbReference type="SAM" id="SignalP"/>
    </source>
</evidence>
<dbReference type="PANTHER" id="PTHR43344:SF2">
    <property type="entry name" value="PHOSPHOSERINE PHOSPHATASE"/>
    <property type="match status" value="1"/>
</dbReference>
<evidence type="ECO:0000313" key="14">
    <source>
        <dbReference type="EMBL" id="MBB5435514.1"/>
    </source>
</evidence>
<comment type="catalytic activity">
    <reaction evidence="11">
        <text>O-phospho-D-serine + H2O = D-serine + phosphate</text>
        <dbReference type="Rhea" id="RHEA:24873"/>
        <dbReference type="ChEBI" id="CHEBI:15377"/>
        <dbReference type="ChEBI" id="CHEBI:35247"/>
        <dbReference type="ChEBI" id="CHEBI:43474"/>
        <dbReference type="ChEBI" id="CHEBI:58680"/>
        <dbReference type="EC" id="3.1.3.3"/>
    </reaction>
</comment>
<dbReference type="GO" id="GO:0006564">
    <property type="term" value="P:L-serine biosynthetic process"/>
    <property type="evidence" value="ECO:0007669"/>
    <property type="project" value="UniProtKB-KW"/>
</dbReference>
<name>A0A7W8QS47_9ACTN</name>
<comment type="pathway">
    <text evidence="2">Amino-acid biosynthesis; L-serine biosynthesis; L-serine from 3-phospho-D-glycerate: step 3/3.</text>
</comment>
<evidence type="ECO:0000256" key="5">
    <source>
        <dbReference type="ARBA" id="ARBA00022605"/>
    </source>
</evidence>
<keyword evidence="8" id="KW-0460">Magnesium</keyword>
<feature type="region of interest" description="Disordered" evidence="12">
    <location>
        <begin position="394"/>
        <end position="432"/>
    </location>
</feature>
<dbReference type="SUPFAM" id="SSF56784">
    <property type="entry name" value="HAD-like"/>
    <property type="match status" value="1"/>
</dbReference>
<accession>A0A7W8QS47</accession>
<feature type="compositionally biased region" description="Polar residues" evidence="12">
    <location>
        <begin position="401"/>
        <end position="413"/>
    </location>
</feature>
<evidence type="ECO:0000313" key="15">
    <source>
        <dbReference type="Proteomes" id="UP000572635"/>
    </source>
</evidence>
<dbReference type="InterPro" id="IPR036412">
    <property type="entry name" value="HAD-like_sf"/>
</dbReference>
<keyword evidence="5" id="KW-0028">Amino-acid biosynthesis</keyword>
<dbReference type="EMBL" id="JACHDB010000002">
    <property type="protein sequence ID" value="MBB5435514.1"/>
    <property type="molecule type" value="Genomic_DNA"/>
</dbReference>
<dbReference type="AlphaFoldDB" id="A0A7W8QS47"/>
<sequence length="432" mass="46367">MRIPARIGASALAVAAAVACAGPGSAAAAEQAGRDADGYCPSLSEDLEWHGDNRAELQRVIDELGICGESGEGGGRGGDRPVAAFDWDNTVTKNDVTDATLVWALQHDEILRPADWSDVNPWLTPAADRALTEACGADVPVGEPLPTSTEAACADEIFSIRSEARTMSGERAFEGQWNHRRTVPEYAWVPQLFAGHTPAEVREITKKARKRALAAPVGSTQKVGTHTVPGYVRYYPQQRDLIRTLGKAGFDVYVVSAGFEPIAETWAAGVGVPPSRTIAIRSVLDGGRITTRNEGCGGAEGGQGEVIPYIEGKRCWVNQEIFGVDGPDAWERQDAGRRIALGSGDSDTDVSFVSDATHARLVLNRNQDEIMCRAYDDADGTWLVNPMFIEPLPQRSEPYPCSSTGYTRPNGSTGPVLRDDGTVIPDQKDTAF</sequence>
<dbReference type="PROSITE" id="PS51257">
    <property type="entry name" value="PROKAR_LIPOPROTEIN"/>
    <property type="match status" value="1"/>
</dbReference>
<dbReference type="GO" id="GO:0005737">
    <property type="term" value="C:cytoplasm"/>
    <property type="evidence" value="ECO:0007669"/>
    <property type="project" value="TreeGrafter"/>
</dbReference>
<dbReference type="EC" id="3.1.3.3" evidence="4"/>
<gene>
    <name evidence="14" type="ORF">HDA36_005662</name>
</gene>
<keyword evidence="13" id="KW-0732">Signal</keyword>
<feature type="compositionally biased region" description="Basic and acidic residues" evidence="12">
    <location>
        <begin position="417"/>
        <end position="432"/>
    </location>
</feature>
<dbReference type="GO" id="GO:0036424">
    <property type="term" value="F:L-phosphoserine phosphatase activity"/>
    <property type="evidence" value="ECO:0007669"/>
    <property type="project" value="TreeGrafter"/>
</dbReference>
<dbReference type="GO" id="GO:0000287">
    <property type="term" value="F:magnesium ion binding"/>
    <property type="evidence" value="ECO:0007669"/>
    <property type="project" value="TreeGrafter"/>
</dbReference>
<comment type="caution">
    <text evidence="14">The sequence shown here is derived from an EMBL/GenBank/DDBJ whole genome shotgun (WGS) entry which is preliminary data.</text>
</comment>
<evidence type="ECO:0000256" key="6">
    <source>
        <dbReference type="ARBA" id="ARBA00022723"/>
    </source>
</evidence>
<reference evidence="14 15" key="1">
    <citation type="submission" date="2020-08" db="EMBL/GenBank/DDBJ databases">
        <title>Sequencing the genomes of 1000 actinobacteria strains.</title>
        <authorList>
            <person name="Klenk H.-P."/>
        </authorList>
    </citation>
    <scope>NUCLEOTIDE SEQUENCE [LARGE SCALE GENOMIC DNA]</scope>
    <source>
        <strain evidence="14 15">DSM 44551</strain>
    </source>
</reference>
<feature type="chain" id="PRO_5030816009" description="phosphoserine phosphatase" evidence="13">
    <location>
        <begin position="29"/>
        <end position="432"/>
    </location>
</feature>
<protein>
    <recommendedName>
        <fullName evidence="4">phosphoserine phosphatase</fullName>
        <ecNumber evidence="4">3.1.3.3</ecNumber>
    </recommendedName>
</protein>
<evidence type="ECO:0000256" key="1">
    <source>
        <dbReference type="ARBA" id="ARBA00001946"/>
    </source>
</evidence>
<dbReference type="Proteomes" id="UP000572635">
    <property type="component" value="Unassembled WGS sequence"/>
</dbReference>
<evidence type="ECO:0000256" key="7">
    <source>
        <dbReference type="ARBA" id="ARBA00022801"/>
    </source>
</evidence>
<evidence type="ECO:0000256" key="9">
    <source>
        <dbReference type="ARBA" id="ARBA00023299"/>
    </source>
</evidence>
<evidence type="ECO:0000256" key="8">
    <source>
        <dbReference type="ARBA" id="ARBA00022842"/>
    </source>
</evidence>
<feature type="signal peptide" evidence="13">
    <location>
        <begin position="1"/>
        <end position="28"/>
    </location>
</feature>
<evidence type="ECO:0000256" key="3">
    <source>
        <dbReference type="ARBA" id="ARBA00009184"/>
    </source>
</evidence>
<proteinExistence type="inferred from homology"/>
<keyword evidence="6" id="KW-0479">Metal-binding</keyword>
<evidence type="ECO:0000256" key="2">
    <source>
        <dbReference type="ARBA" id="ARBA00005135"/>
    </source>
</evidence>
<comment type="catalytic activity">
    <reaction evidence="10">
        <text>O-phospho-L-serine + H2O = L-serine + phosphate</text>
        <dbReference type="Rhea" id="RHEA:21208"/>
        <dbReference type="ChEBI" id="CHEBI:15377"/>
        <dbReference type="ChEBI" id="CHEBI:33384"/>
        <dbReference type="ChEBI" id="CHEBI:43474"/>
        <dbReference type="ChEBI" id="CHEBI:57524"/>
        <dbReference type="EC" id="3.1.3.3"/>
    </reaction>
</comment>
<comment type="similarity">
    <text evidence="3">Belongs to the HAD-like hydrolase superfamily. SerB family.</text>
</comment>
<evidence type="ECO:0000256" key="11">
    <source>
        <dbReference type="ARBA" id="ARBA00048523"/>
    </source>
</evidence>
<evidence type="ECO:0000256" key="12">
    <source>
        <dbReference type="SAM" id="MobiDB-lite"/>
    </source>
</evidence>
<keyword evidence="7" id="KW-0378">Hydrolase</keyword>
<dbReference type="InterPro" id="IPR023214">
    <property type="entry name" value="HAD_sf"/>
</dbReference>
<keyword evidence="15" id="KW-1185">Reference proteome</keyword>
<dbReference type="PANTHER" id="PTHR43344">
    <property type="entry name" value="PHOSPHOSERINE PHOSPHATASE"/>
    <property type="match status" value="1"/>
</dbReference>
<evidence type="ECO:0000256" key="10">
    <source>
        <dbReference type="ARBA" id="ARBA00048138"/>
    </source>
</evidence>
<evidence type="ECO:0000256" key="4">
    <source>
        <dbReference type="ARBA" id="ARBA00012640"/>
    </source>
</evidence>